<proteinExistence type="predicted"/>
<comment type="caution">
    <text evidence="1">The sequence shown here is derived from an EMBL/GenBank/DDBJ whole genome shotgun (WGS) entry which is preliminary data.</text>
</comment>
<dbReference type="AlphaFoldDB" id="A0A1F5TC48"/>
<name>A0A1F5TC48_9BACT</name>
<evidence type="ECO:0000313" key="1">
    <source>
        <dbReference type="EMBL" id="OGF36465.1"/>
    </source>
</evidence>
<organism evidence="1 2">
    <name type="scientific">Candidatus Falkowbacteria bacterium RIFOXYC2_FULL_48_21</name>
    <dbReference type="NCBI Taxonomy" id="1798005"/>
    <lineage>
        <taxon>Bacteria</taxon>
        <taxon>Candidatus Falkowiibacteriota</taxon>
    </lineage>
</organism>
<accession>A0A1F5TC48</accession>
<protein>
    <submittedName>
        <fullName evidence="1">Uncharacterized protein</fullName>
    </submittedName>
</protein>
<sequence length="264" mass="29741">METDYGWKQVGKMPVIFVVPHGGDPVEGMIARAAERLRPLDVSLVVNTRMRRRVVNFNDYVQLRRSNDEKAMAFWRDVKAAVEKVLLMPRCGAFVYFIHNAEATLKRGSKIFPRRKTPDGDLVYSELTQRDPRPYDVDIGCGQTGLLSVNGSAIEALTMPELEAAFCRHLVPAETIYPRRGSGAVVTFSPDKLLALVCLIKSLQPAWLVEVGREFAAQKLNNLSQSVFRRFRDTGRVATVQIEFLDTLPEKAVAEMLVELSLFR</sequence>
<reference evidence="1 2" key="1">
    <citation type="journal article" date="2016" name="Nat. Commun.">
        <title>Thousands of microbial genomes shed light on interconnected biogeochemical processes in an aquifer system.</title>
        <authorList>
            <person name="Anantharaman K."/>
            <person name="Brown C.T."/>
            <person name="Hug L.A."/>
            <person name="Sharon I."/>
            <person name="Castelle C.J."/>
            <person name="Probst A.J."/>
            <person name="Thomas B.C."/>
            <person name="Singh A."/>
            <person name="Wilkins M.J."/>
            <person name="Karaoz U."/>
            <person name="Brodie E.L."/>
            <person name="Williams K.H."/>
            <person name="Hubbard S.S."/>
            <person name="Banfield J.F."/>
        </authorList>
    </citation>
    <scope>NUCLEOTIDE SEQUENCE [LARGE SCALE GENOMIC DNA]</scope>
</reference>
<dbReference type="EMBL" id="MFGM01000035">
    <property type="protein sequence ID" value="OGF36465.1"/>
    <property type="molecule type" value="Genomic_DNA"/>
</dbReference>
<dbReference type="Proteomes" id="UP000178656">
    <property type="component" value="Unassembled WGS sequence"/>
</dbReference>
<evidence type="ECO:0000313" key="2">
    <source>
        <dbReference type="Proteomes" id="UP000178656"/>
    </source>
</evidence>
<gene>
    <name evidence="1" type="ORF">A2482_04145</name>
</gene>